<name>A0A1S1QSQ5_9ACTN</name>
<reference evidence="2" key="1">
    <citation type="submission" date="2016-07" db="EMBL/GenBank/DDBJ databases">
        <title>Frankia sp. NRRL B-16219 Genome sequencing.</title>
        <authorList>
            <person name="Ghodhbane-Gtari F."/>
            <person name="Swanson E."/>
            <person name="Gueddou A."/>
            <person name="Louati M."/>
            <person name="Nouioui I."/>
            <person name="Hezbri K."/>
            <person name="Abebe-Akele F."/>
            <person name="Simpson S."/>
            <person name="Morris K."/>
            <person name="Thomas K."/>
            <person name="Gtari M."/>
            <person name="Tisa L.S."/>
        </authorList>
    </citation>
    <scope>NUCLEOTIDE SEQUENCE [LARGE SCALE GENOMIC DNA]</scope>
    <source>
        <strain evidence="2">NRRL B-16219</strain>
    </source>
</reference>
<organism evidence="1 2">
    <name type="scientific">Parafrankia soli</name>
    <dbReference type="NCBI Taxonomy" id="2599596"/>
    <lineage>
        <taxon>Bacteria</taxon>
        <taxon>Bacillati</taxon>
        <taxon>Actinomycetota</taxon>
        <taxon>Actinomycetes</taxon>
        <taxon>Frankiales</taxon>
        <taxon>Frankiaceae</taxon>
        <taxon>Parafrankia</taxon>
    </lineage>
</organism>
<accession>A0A1S1QSQ5</accession>
<dbReference type="Proteomes" id="UP000179769">
    <property type="component" value="Unassembled WGS sequence"/>
</dbReference>
<proteinExistence type="predicted"/>
<sequence>MTAPCRHRRRLDRLFADYLTCYASTWARFGDVDAALAAVAPAGLGPHDEPDRITSLDQLARYLHRFGG</sequence>
<dbReference type="EMBL" id="MAXA01000114">
    <property type="protein sequence ID" value="OHV36747.1"/>
    <property type="molecule type" value="Genomic_DNA"/>
</dbReference>
<protein>
    <submittedName>
        <fullName evidence="1">Uncharacterized protein</fullName>
    </submittedName>
</protein>
<evidence type="ECO:0000313" key="1">
    <source>
        <dbReference type="EMBL" id="OHV36747.1"/>
    </source>
</evidence>
<dbReference type="RefSeq" id="WP_071061815.1">
    <property type="nucleotide sequence ID" value="NZ_MAXA01000114.1"/>
</dbReference>
<evidence type="ECO:0000313" key="2">
    <source>
        <dbReference type="Proteomes" id="UP000179769"/>
    </source>
</evidence>
<keyword evidence="2" id="KW-1185">Reference proteome</keyword>
<gene>
    <name evidence="1" type="ORF">BBK14_14300</name>
</gene>
<dbReference type="AlphaFoldDB" id="A0A1S1QSQ5"/>
<comment type="caution">
    <text evidence="1">The sequence shown here is derived from an EMBL/GenBank/DDBJ whole genome shotgun (WGS) entry which is preliminary data.</text>
</comment>